<keyword evidence="2" id="KW-1185">Reference proteome</keyword>
<proteinExistence type="predicted"/>
<comment type="caution">
    <text evidence="1">The sequence shown here is derived from an EMBL/GenBank/DDBJ whole genome shotgun (WGS) entry which is preliminary data.</text>
</comment>
<dbReference type="EMBL" id="JACONW010000007">
    <property type="protein sequence ID" value="MBC3948773.1"/>
    <property type="molecule type" value="Genomic_DNA"/>
</dbReference>
<gene>
    <name evidence="1" type="ORF">H8S59_03190</name>
</gene>
<evidence type="ECO:0000313" key="2">
    <source>
        <dbReference type="Proteomes" id="UP000651852"/>
    </source>
</evidence>
<sequence length="140" mass="15662">MDIERLLKKRQLNVQEQNALVAHRLKGVAKSWLELGVPIALARYGESQGVDWSKTIVLELDVDFPGMPSLFGLLLTQTDEFIAFEMYTDSTHQHVESVDQWENVSADQDYAISKRGTGKGFAAIALQVRRELITKADAAT</sequence>
<organism evidence="1 2">
    <name type="scientific">Pseudomonas folii</name>
    <dbReference type="NCBI Taxonomy" id="2762593"/>
    <lineage>
        <taxon>Bacteria</taxon>
        <taxon>Pseudomonadati</taxon>
        <taxon>Pseudomonadota</taxon>
        <taxon>Gammaproteobacteria</taxon>
        <taxon>Pseudomonadales</taxon>
        <taxon>Pseudomonadaceae</taxon>
        <taxon>Pseudomonas</taxon>
    </lineage>
</organism>
<accession>A0ABR7AV28</accession>
<protein>
    <submittedName>
        <fullName evidence="1">Uncharacterized protein</fullName>
    </submittedName>
</protein>
<dbReference type="Proteomes" id="UP000651852">
    <property type="component" value="Unassembled WGS sequence"/>
</dbReference>
<name>A0ABR7AV28_9PSED</name>
<evidence type="ECO:0000313" key="1">
    <source>
        <dbReference type="EMBL" id="MBC3948773.1"/>
    </source>
</evidence>
<reference evidence="1 2" key="1">
    <citation type="submission" date="2020-08" db="EMBL/GenBank/DDBJ databases">
        <title>Putative novel bacterial strains isolated from necrotic wheat leaf tissues caused by Xanthomonas translucens.</title>
        <authorList>
            <person name="Tambong J.T."/>
        </authorList>
    </citation>
    <scope>NUCLEOTIDE SEQUENCE [LARGE SCALE GENOMIC DNA]</scope>
    <source>
        <strain evidence="1 2">DOAB 1069</strain>
    </source>
</reference>
<dbReference type="RefSeq" id="WP_187520498.1">
    <property type="nucleotide sequence ID" value="NZ_JACONW010000007.1"/>
</dbReference>